<reference evidence="5 6" key="1">
    <citation type="journal article" date="2015" name="Int. J. Syst. Evol. Microbiol.">
        <title>M ethanocaldococcus bathoardescens sp. nov., a hyperthermophilic methanogen isolated from a volcanically active deep-sea hydrothermal vent.</title>
        <authorList>
            <person name="Stewart L.C."/>
            <person name="Jung J.H."/>
            <person name="Kim Y.T."/>
            <person name="Kwon S.W."/>
            <person name="Park C.S."/>
            <person name="Holden J.F."/>
        </authorList>
    </citation>
    <scope>NUCLEOTIDE SEQUENCE [LARGE SCALE GENOMIC DNA]</scope>
    <source>
        <strain evidence="5 6">JH146</strain>
    </source>
</reference>
<dbReference type="PANTHER" id="PTHR21047:SF2">
    <property type="entry name" value="THYMIDINE DIPHOSPHO-4-KETO-RHAMNOSE 3,5-EPIMERASE"/>
    <property type="match status" value="1"/>
</dbReference>
<feature type="active site" description="Proton donor" evidence="1">
    <location>
        <position position="133"/>
    </location>
</feature>
<dbReference type="InterPro" id="IPR014710">
    <property type="entry name" value="RmlC-like_jellyroll"/>
</dbReference>
<evidence type="ECO:0000256" key="3">
    <source>
        <dbReference type="RuleBase" id="RU364069"/>
    </source>
</evidence>
<accession>A0A076LDR3</accession>
<dbReference type="EMBL" id="CP009149">
    <property type="protein sequence ID" value="AIJ04937.1"/>
    <property type="molecule type" value="Genomic_DNA"/>
</dbReference>
<gene>
    <name evidence="5" type="ORF">JH146_0086</name>
</gene>
<dbReference type="GO" id="GO:0005829">
    <property type="term" value="C:cytosol"/>
    <property type="evidence" value="ECO:0007669"/>
    <property type="project" value="TreeGrafter"/>
</dbReference>
<dbReference type="InterPro" id="IPR000888">
    <property type="entry name" value="RmlC-like"/>
</dbReference>
<comment type="function">
    <text evidence="3">Catalyzes the epimerization of the C3' and C5'positions of dTDP-6-deoxy-D-xylo-4-hexulose, forming dTDP-6-deoxy-L-lyxo-4-hexulose.</text>
</comment>
<feature type="site" description="Participates in a stacking interaction with the thymidine ring of dTDP-4-oxo-6-deoxyglucose" evidence="2">
    <location>
        <position position="139"/>
    </location>
</feature>
<dbReference type="HOGENOM" id="CLU_090940_1_1_2"/>
<dbReference type="RefSeq" id="WP_048201153.1">
    <property type="nucleotide sequence ID" value="NZ_CP009149.1"/>
</dbReference>
<keyword evidence="6" id="KW-1185">Reference proteome</keyword>
<evidence type="ECO:0000256" key="2">
    <source>
        <dbReference type="PIRSR" id="PIRSR600888-3"/>
    </source>
</evidence>
<evidence type="ECO:0000313" key="5">
    <source>
        <dbReference type="EMBL" id="AIJ04937.1"/>
    </source>
</evidence>
<comment type="catalytic activity">
    <reaction evidence="3">
        <text>dTDP-4-dehydro-6-deoxy-alpha-D-glucose = dTDP-4-dehydro-beta-L-rhamnose</text>
        <dbReference type="Rhea" id="RHEA:16969"/>
        <dbReference type="ChEBI" id="CHEBI:57649"/>
        <dbReference type="ChEBI" id="CHEBI:62830"/>
        <dbReference type="EC" id="5.1.3.13"/>
    </reaction>
</comment>
<organism evidence="5 6">
    <name type="scientific">Methanocaldococcus bathoardescens</name>
    <dbReference type="NCBI Taxonomy" id="1301915"/>
    <lineage>
        <taxon>Archaea</taxon>
        <taxon>Methanobacteriati</taxon>
        <taxon>Methanobacteriota</taxon>
        <taxon>Methanomada group</taxon>
        <taxon>Methanococci</taxon>
        <taxon>Methanococcales</taxon>
        <taxon>Methanocaldococcaceae</taxon>
        <taxon>Methanocaldococcus</taxon>
    </lineage>
</organism>
<dbReference type="KEGG" id="mjh:JH146_0086"/>
<dbReference type="GO" id="GO:0008830">
    <property type="term" value="F:dTDP-4-dehydrorhamnose 3,5-epimerase activity"/>
    <property type="evidence" value="ECO:0007669"/>
    <property type="project" value="UniProtKB-UniRule"/>
</dbReference>
<comment type="pathway">
    <text evidence="3">Carbohydrate biosynthesis; dTDP-L-rhamnose biosynthesis.</text>
</comment>
<dbReference type="Proteomes" id="UP000028781">
    <property type="component" value="Chromosome"/>
</dbReference>
<dbReference type="Pfam" id="PF00908">
    <property type="entry name" value="dTDP_sugar_isom"/>
    <property type="match status" value="1"/>
</dbReference>
<feature type="active site" description="Proton acceptor" evidence="1">
    <location>
        <position position="63"/>
    </location>
</feature>
<dbReference type="EC" id="5.1.3.13" evidence="3"/>
<dbReference type="UniPathway" id="UPA00124"/>
<sequence length="189" mass="22035">MPFKFKRLEIPEVILIEPVVFEDERGFFMETYKYSEFSKFGIKEIFVQDNHSKSKKGVLRGLHYQKNPNAQGKLVRCIRGEIFDVAVDIRKGSPTYGKWVGVILSEENRRMLYIPKGFAHGFCVLSDEAEVVYKCTAEYSPEDDRGIIWNDKDIGIDWPIKNPILSEKDKRHPPLREADNNFVYEPNNE</sequence>
<dbReference type="InterPro" id="IPR011051">
    <property type="entry name" value="RmlC_Cupin_sf"/>
</dbReference>
<comment type="similarity">
    <text evidence="3">Belongs to the dTDP-4-dehydrorhamnose 3,5-epimerase family.</text>
</comment>
<dbReference type="NCBIfam" id="TIGR01221">
    <property type="entry name" value="rmlC"/>
    <property type="match status" value="1"/>
</dbReference>
<dbReference type="PANTHER" id="PTHR21047">
    <property type="entry name" value="DTDP-6-DEOXY-D-GLUCOSE-3,5 EPIMERASE"/>
    <property type="match status" value="1"/>
</dbReference>
<dbReference type="AlphaFoldDB" id="A0A076LDR3"/>
<dbReference type="STRING" id="1301915.JH146_0086"/>
<dbReference type="GO" id="GO:0000271">
    <property type="term" value="P:polysaccharide biosynthetic process"/>
    <property type="evidence" value="ECO:0007669"/>
    <property type="project" value="TreeGrafter"/>
</dbReference>
<evidence type="ECO:0000256" key="1">
    <source>
        <dbReference type="PIRSR" id="PIRSR600888-1"/>
    </source>
</evidence>
<dbReference type="GO" id="GO:0019305">
    <property type="term" value="P:dTDP-rhamnose biosynthetic process"/>
    <property type="evidence" value="ECO:0007669"/>
    <property type="project" value="UniProtKB-UniRule"/>
</dbReference>
<dbReference type="CDD" id="cd00438">
    <property type="entry name" value="cupin_RmlC"/>
    <property type="match status" value="1"/>
</dbReference>
<feature type="region of interest" description="Disordered" evidence="4">
    <location>
        <begin position="169"/>
        <end position="189"/>
    </location>
</feature>
<evidence type="ECO:0000256" key="4">
    <source>
        <dbReference type="SAM" id="MobiDB-lite"/>
    </source>
</evidence>
<proteinExistence type="inferred from homology"/>
<dbReference type="SUPFAM" id="SSF51182">
    <property type="entry name" value="RmlC-like cupins"/>
    <property type="match status" value="1"/>
</dbReference>
<keyword evidence="3" id="KW-0413">Isomerase</keyword>
<dbReference type="GeneID" id="24890677"/>
<evidence type="ECO:0000313" key="6">
    <source>
        <dbReference type="Proteomes" id="UP000028781"/>
    </source>
</evidence>
<name>A0A076LDR3_9EURY</name>
<comment type="subunit">
    <text evidence="3">Homodimer.</text>
</comment>
<feature type="compositionally biased region" description="Basic and acidic residues" evidence="4">
    <location>
        <begin position="169"/>
        <end position="179"/>
    </location>
</feature>
<protein>
    <recommendedName>
        <fullName evidence="3">dTDP-4-dehydrorhamnose 3,5-epimerase</fullName>
        <ecNumber evidence="3">5.1.3.13</ecNumber>
    </recommendedName>
    <alternativeName>
        <fullName evidence="3">Thymidine diphospho-4-keto-rhamnose 3,5-epimerase</fullName>
    </alternativeName>
</protein>
<dbReference type="Gene3D" id="2.60.120.10">
    <property type="entry name" value="Jelly Rolls"/>
    <property type="match status" value="1"/>
</dbReference>
<dbReference type="OrthoDB" id="2990at2157"/>